<evidence type="ECO:0000256" key="1">
    <source>
        <dbReference type="ARBA" id="ARBA00023125"/>
    </source>
</evidence>
<dbReference type="RefSeq" id="WP_006444923.1">
    <property type="nucleotide sequence ID" value="NZ_CP036524.1"/>
</dbReference>
<evidence type="ECO:0000259" key="2">
    <source>
        <dbReference type="PROSITE" id="PS50943"/>
    </source>
</evidence>
<dbReference type="InterPro" id="IPR001387">
    <property type="entry name" value="Cro/C1-type_HTH"/>
</dbReference>
<gene>
    <name evidence="3" type="ORF">CLOHYLEM_07577</name>
</gene>
<reference evidence="3" key="1">
    <citation type="submission" date="2009-02" db="EMBL/GenBank/DDBJ databases">
        <authorList>
            <person name="Fulton L."/>
            <person name="Clifton S."/>
            <person name="Fulton B."/>
            <person name="Xu J."/>
            <person name="Minx P."/>
            <person name="Pepin K.H."/>
            <person name="Johnson M."/>
            <person name="Bhonagiri V."/>
            <person name="Nash W.E."/>
            <person name="Mardis E.R."/>
            <person name="Wilson R.K."/>
        </authorList>
    </citation>
    <scope>NUCLEOTIDE SEQUENCE [LARGE SCALE GENOMIC DNA]</scope>
    <source>
        <strain evidence="3">DSM 15053</strain>
    </source>
</reference>
<dbReference type="SUPFAM" id="SSF47413">
    <property type="entry name" value="lambda repressor-like DNA-binding domains"/>
    <property type="match status" value="1"/>
</dbReference>
<reference evidence="3" key="2">
    <citation type="submission" date="2013-06" db="EMBL/GenBank/DDBJ databases">
        <title>Draft genome sequence of Clostridium hylemonae (DSM 15053).</title>
        <authorList>
            <person name="Sudarsanam P."/>
            <person name="Ley R."/>
            <person name="Guruge J."/>
            <person name="Turnbaugh P.J."/>
            <person name="Mahowald M."/>
            <person name="Liep D."/>
            <person name="Gordon J."/>
        </authorList>
    </citation>
    <scope>NUCLEOTIDE SEQUENCE</scope>
    <source>
        <strain evidence="3">DSM 15053</strain>
    </source>
</reference>
<name>C0C640_9FIRM</name>
<keyword evidence="3" id="KW-0969">Cilium</keyword>
<evidence type="ECO:0000313" key="4">
    <source>
        <dbReference type="Proteomes" id="UP000004893"/>
    </source>
</evidence>
<organism evidence="3 4">
    <name type="scientific">[Clostridium] hylemonae DSM 15053</name>
    <dbReference type="NCBI Taxonomy" id="553973"/>
    <lineage>
        <taxon>Bacteria</taxon>
        <taxon>Bacillati</taxon>
        <taxon>Bacillota</taxon>
        <taxon>Clostridia</taxon>
        <taxon>Lachnospirales</taxon>
        <taxon>Lachnospiraceae</taxon>
    </lineage>
</organism>
<dbReference type="PROSITE" id="PS50943">
    <property type="entry name" value="HTH_CROC1"/>
    <property type="match status" value="1"/>
</dbReference>
<protein>
    <submittedName>
        <fullName evidence="3">Flagellar protein FliS</fullName>
    </submittedName>
</protein>
<dbReference type="AlphaFoldDB" id="C0C640"/>
<keyword evidence="1" id="KW-0238">DNA-binding</keyword>
<dbReference type="PANTHER" id="PTHR46558:SF11">
    <property type="entry name" value="HTH-TYPE TRANSCRIPTIONAL REGULATOR XRE"/>
    <property type="match status" value="1"/>
</dbReference>
<feature type="domain" description="HTH cro/C1-type" evidence="2">
    <location>
        <begin position="9"/>
        <end position="63"/>
    </location>
</feature>
<dbReference type="InterPro" id="IPR010982">
    <property type="entry name" value="Lambda_DNA-bd_dom_sf"/>
</dbReference>
<proteinExistence type="predicted"/>
<dbReference type="Proteomes" id="UP000004893">
    <property type="component" value="Unassembled WGS sequence"/>
</dbReference>
<dbReference type="HOGENOM" id="CLU_056925_0_0_9"/>
<dbReference type="eggNOG" id="COG1476">
    <property type="taxonomic scope" value="Bacteria"/>
</dbReference>
<dbReference type="STRING" id="553973.CLOHYLEM_07577"/>
<sequence>MKQQLGKTIQQMRKVQGCTQEQMAETLGVSVAAVSKWENGVSCPDITLLPALARYLKTDLNALLSFHEKISEQEAAAVVNEMSEIFFRSGFEAAYEFIMEKIREYPGSDILLLNGAMALSGALAMGKDPEEAQLYKDRIEQLYERAARSEDTAVRDQARYMLASGCMARGEYGRAKELLDGLPEEQTFDKRQMQVNLCLARNELTKAAQIEERKLMQAAVSLSMVFSVLIEIAVREGREEDARYLAEAAGKAAEALDMWEYTAGIPWLELYVHRKDRDNCLEILEKMLTSAAGQWDHTSSPLYRHVKKKEGEDRLGARMRETLIAAVESDEQYAFLHNTEAWERIKTAGYGADRSSKADET</sequence>
<dbReference type="EMBL" id="ABYI02000041">
    <property type="protein sequence ID" value="EEG72574.1"/>
    <property type="molecule type" value="Genomic_DNA"/>
</dbReference>
<keyword evidence="4" id="KW-1185">Reference proteome</keyword>
<dbReference type="SMART" id="SM00530">
    <property type="entry name" value="HTH_XRE"/>
    <property type="match status" value="1"/>
</dbReference>
<keyword evidence="3" id="KW-0966">Cell projection</keyword>
<dbReference type="Gene3D" id="1.10.260.40">
    <property type="entry name" value="lambda repressor-like DNA-binding domains"/>
    <property type="match status" value="1"/>
</dbReference>
<dbReference type="Pfam" id="PF01381">
    <property type="entry name" value="HTH_3"/>
    <property type="match status" value="1"/>
</dbReference>
<dbReference type="CDD" id="cd00093">
    <property type="entry name" value="HTH_XRE"/>
    <property type="match status" value="1"/>
</dbReference>
<keyword evidence="3" id="KW-0282">Flagellum</keyword>
<dbReference type="PANTHER" id="PTHR46558">
    <property type="entry name" value="TRACRIPTIONAL REGULATORY PROTEIN-RELATED-RELATED"/>
    <property type="match status" value="1"/>
</dbReference>
<comment type="caution">
    <text evidence="3">The sequence shown here is derived from an EMBL/GenBank/DDBJ whole genome shotgun (WGS) entry which is preliminary data.</text>
</comment>
<dbReference type="GO" id="GO:0003677">
    <property type="term" value="F:DNA binding"/>
    <property type="evidence" value="ECO:0007669"/>
    <property type="project" value="UniProtKB-KW"/>
</dbReference>
<accession>C0C640</accession>
<evidence type="ECO:0000313" key="3">
    <source>
        <dbReference type="EMBL" id="EEG72574.1"/>
    </source>
</evidence>
<dbReference type="OrthoDB" id="9812495at2"/>